<comment type="caution">
    <text evidence="2">The sequence shown here is derived from an EMBL/GenBank/DDBJ whole genome shotgun (WGS) entry which is preliminary data.</text>
</comment>
<feature type="compositionally biased region" description="Pro residues" evidence="1">
    <location>
        <begin position="90"/>
        <end position="104"/>
    </location>
</feature>
<protein>
    <submittedName>
        <fullName evidence="2">Uncharacterized protein</fullName>
    </submittedName>
</protein>
<evidence type="ECO:0000313" key="2">
    <source>
        <dbReference type="EMBL" id="KAF7334951.1"/>
    </source>
</evidence>
<keyword evidence="3" id="KW-1185">Reference proteome</keyword>
<evidence type="ECO:0000256" key="1">
    <source>
        <dbReference type="SAM" id="MobiDB-lite"/>
    </source>
</evidence>
<reference evidence="2" key="1">
    <citation type="submission" date="2020-05" db="EMBL/GenBank/DDBJ databases">
        <title>Mycena genomes resolve the evolution of fungal bioluminescence.</title>
        <authorList>
            <person name="Tsai I.J."/>
        </authorList>
    </citation>
    <scope>NUCLEOTIDE SEQUENCE</scope>
    <source>
        <strain evidence="2">CCC161011</strain>
    </source>
</reference>
<feature type="region of interest" description="Disordered" evidence="1">
    <location>
        <begin position="90"/>
        <end position="126"/>
    </location>
</feature>
<feature type="region of interest" description="Disordered" evidence="1">
    <location>
        <begin position="159"/>
        <end position="205"/>
    </location>
</feature>
<dbReference type="EMBL" id="JACAZI010000025">
    <property type="protein sequence ID" value="KAF7334951.1"/>
    <property type="molecule type" value="Genomic_DNA"/>
</dbReference>
<proteinExistence type="predicted"/>
<accession>A0A8H6X6L3</accession>
<dbReference type="OrthoDB" id="3215907at2759"/>
<name>A0A8H6X6L3_9AGAR</name>
<dbReference type="AlphaFoldDB" id="A0A8H6X6L3"/>
<feature type="compositionally biased region" description="Low complexity" evidence="1">
    <location>
        <begin position="185"/>
        <end position="195"/>
    </location>
</feature>
<sequence length="300" mass="33739">MASFSNTVPLTSRHLQQEDRARLIRSTRKIEGMMGETPQVVDVSSFAPPPHPGSTKIKRVRQKLSPTLSETVPAPHRSDTRPVLYLRVPDAPPPDRGLPTPTPSPTLTVALNLRHSAKKENATRRRRMAKLCRTLGANVPANLVFPPENLNDPRYRRLTSRTLQPPGSPVATSDLRSRNRESKRMSTVSGASSRSGRTRTQRESDADSISRGWVWVGKRDDLPRDVLARIKRTRKESGLPFQWVPMHTGRLQDVEEEEGTAMPVTFRALRRKEEGWSGEWAGSAQNMDQVVERLRGLKVK</sequence>
<gene>
    <name evidence="2" type="ORF">MVEN_02245000</name>
</gene>
<dbReference type="Proteomes" id="UP000620124">
    <property type="component" value="Unassembled WGS sequence"/>
</dbReference>
<organism evidence="2 3">
    <name type="scientific">Mycena venus</name>
    <dbReference type="NCBI Taxonomy" id="2733690"/>
    <lineage>
        <taxon>Eukaryota</taxon>
        <taxon>Fungi</taxon>
        <taxon>Dikarya</taxon>
        <taxon>Basidiomycota</taxon>
        <taxon>Agaricomycotina</taxon>
        <taxon>Agaricomycetes</taxon>
        <taxon>Agaricomycetidae</taxon>
        <taxon>Agaricales</taxon>
        <taxon>Marasmiineae</taxon>
        <taxon>Mycenaceae</taxon>
        <taxon>Mycena</taxon>
    </lineage>
</organism>
<feature type="compositionally biased region" description="Basic and acidic residues" evidence="1">
    <location>
        <begin position="175"/>
        <end position="184"/>
    </location>
</feature>
<evidence type="ECO:0000313" key="3">
    <source>
        <dbReference type="Proteomes" id="UP000620124"/>
    </source>
</evidence>